<dbReference type="PANTHER" id="PTHR12558">
    <property type="entry name" value="CELL DIVISION CYCLE 16,23,27"/>
    <property type="match status" value="1"/>
</dbReference>
<name>A0ABY5U4J0_LACSH</name>
<feature type="repeat" description="TPR" evidence="1">
    <location>
        <begin position="376"/>
        <end position="409"/>
    </location>
</feature>
<keyword evidence="1" id="KW-0802">TPR repeat</keyword>
<dbReference type="EMBL" id="CP103866">
    <property type="protein sequence ID" value="UWE04523.1"/>
    <property type="molecule type" value="Genomic_DNA"/>
</dbReference>
<dbReference type="SUPFAM" id="SSF48452">
    <property type="entry name" value="TPR-like"/>
    <property type="match status" value="1"/>
</dbReference>
<gene>
    <name evidence="2" type="ORF">NYR52_05090</name>
</gene>
<dbReference type="RefSeq" id="WP_259436431.1">
    <property type="nucleotide sequence ID" value="NZ_CP103866.1"/>
</dbReference>
<dbReference type="InterPro" id="IPR019734">
    <property type="entry name" value="TPR_rpt"/>
</dbReference>
<keyword evidence="3" id="KW-1185">Reference proteome</keyword>
<dbReference type="Proteomes" id="UP001058650">
    <property type="component" value="Chromosome"/>
</dbReference>
<dbReference type="PROSITE" id="PS50293">
    <property type="entry name" value="TPR_REGION"/>
    <property type="match status" value="1"/>
</dbReference>
<dbReference type="InterPro" id="IPR011990">
    <property type="entry name" value="TPR-like_helical_dom_sf"/>
</dbReference>
<evidence type="ECO:0000313" key="2">
    <source>
        <dbReference type="EMBL" id="UWE04523.1"/>
    </source>
</evidence>
<dbReference type="Gene3D" id="1.25.40.10">
    <property type="entry name" value="Tetratricopeptide repeat domain"/>
    <property type="match status" value="2"/>
</dbReference>
<reference evidence="2" key="1">
    <citation type="submission" date="2022-08" db="EMBL/GenBank/DDBJ databases">
        <title>The complete genome sequence of the thermophilic bacterium Laceyella sacchari FBKL4.010 reveals the basis for tetramethylpyrazine biosynthesis in Moutai-flavor Daqu.</title>
        <authorList>
            <person name="Li D."/>
            <person name="Huang W."/>
            <person name="Wang C."/>
            <person name="Qiu S."/>
        </authorList>
    </citation>
    <scope>NUCLEOTIDE SEQUENCE</scope>
    <source>
        <strain evidence="2">FBKL4.014</strain>
    </source>
</reference>
<dbReference type="Pfam" id="PF13181">
    <property type="entry name" value="TPR_8"/>
    <property type="match status" value="3"/>
</dbReference>
<dbReference type="PANTHER" id="PTHR12558:SF13">
    <property type="entry name" value="CELL DIVISION CYCLE PROTEIN 27 HOMOLOG"/>
    <property type="match status" value="1"/>
</dbReference>
<proteinExistence type="predicted"/>
<sequence length="601" mass="69562">MIYESDHLIQVEVECPFPSQGFVARTLVECLSKRYQSSPLENEHAPMLRDLWVGTRDEIKPSMMEKTKWERPFRFYPKDHLINVVIDGAYFVHRLLKDQNKTFLLVITGANYLDDQSIRFIEALLRMEPCYVMLIYFKPCPFKLTCEGPLVKGKLLTVESNSGLEQFSTFHQKVNGQPLTGLERRKNLSALIQEARNKQEPQELLSILSEASFEYANGGYYKEALQYAVEGIELAKKLNQTQSHIFYRLLHTKYLCEVTHYKGKEASETAGQQFEVACSLNDHVKIANAGYNLAMNELRVNKNPRQALLHLCQTSHLLEDEIQNIKVAFVYAFCLNAKAFAYFQLRQAEKAKDYLNQAKKILEPFLDHDHIRMEQATFCYNFSQLLVAENNVEEAIEWIKQARELEPDFSIYQIEHANYLCHLTRYEDAISLYQSAKKMGVPSPELLIGLANAQYMMGDLTSSLETLTELRMKFPERIEGFVDSAMIYLDHLGEPEKAKHLLLQGESYQSKHPLYLFQLGRAYHELGETELAKCHIQKAITIDMECKEAWIELATLYFEEEDINGALTAINQAIKLDPDNPIAINNRRIFEEYIRERDCHD</sequence>
<organism evidence="2 3">
    <name type="scientific">Laceyella sacchari</name>
    <name type="common">Thermoactinomyces thalpophilus</name>
    <dbReference type="NCBI Taxonomy" id="37482"/>
    <lineage>
        <taxon>Bacteria</taxon>
        <taxon>Bacillati</taxon>
        <taxon>Bacillota</taxon>
        <taxon>Bacilli</taxon>
        <taxon>Bacillales</taxon>
        <taxon>Thermoactinomycetaceae</taxon>
        <taxon>Laceyella</taxon>
    </lineage>
</organism>
<evidence type="ECO:0000313" key="3">
    <source>
        <dbReference type="Proteomes" id="UP001058650"/>
    </source>
</evidence>
<evidence type="ECO:0000256" key="1">
    <source>
        <dbReference type="PROSITE-ProRule" id="PRU00339"/>
    </source>
</evidence>
<feature type="repeat" description="TPR" evidence="1">
    <location>
        <begin position="547"/>
        <end position="580"/>
    </location>
</feature>
<accession>A0ABY5U4J0</accession>
<protein>
    <recommendedName>
        <fullName evidence="4">Tetratricopeptide repeat protein</fullName>
    </recommendedName>
</protein>
<dbReference type="PROSITE" id="PS50005">
    <property type="entry name" value="TPR"/>
    <property type="match status" value="2"/>
</dbReference>
<dbReference type="SMART" id="SM00028">
    <property type="entry name" value="TPR"/>
    <property type="match status" value="5"/>
</dbReference>
<evidence type="ECO:0008006" key="4">
    <source>
        <dbReference type="Google" id="ProtNLM"/>
    </source>
</evidence>